<feature type="transmembrane region" description="Helical" evidence="8">
    <location>
        <begin position="370"/>
        <end position="388"/>
    </location>
</feature>
<protein>
    <submittedName>
        <fullName evidence="9">DUF2029 domain-containing protein</fullName>
    </submittedName>
</protein>
<evidence type="ECO:0000313" key="10">
    <source>
        <dbReference type="Proteomes" id="UP001521150"/>
    </source>
</evidence>
<feature type="transmembrane region" description="Helical" evidence="8">
    <location>
        <begin position="61"/>
        <end position="84"/>
    </location>
</feature>
<dbReference type="RefSeq" id="WP_233725307.1">
    <property type="nucleotide sequence ID" value="NZ_JAJVCN010000001.1"/>
</dbReference>
<dbReference type="Pfam" id="PF09594">
    <property type="entry name" value="GT87"/>
    <property type="match status" value="1"/>
</dbReference>
<evidence type="ECO:0000256" key="7">
    <source>
        <dbReference type="ARBA" id="ARBA00024033"/>
    </source>
</evidence>
<dbReference type="EMBL" id="JAJVCN010000001">
    <property type="protein sequence ID" value="MCE7003745.1"/>
    <property type="molecule type" value="Genomic_DNA"/>
</dbReference>
<name>A0ABS8ZAB7_9PSEU</name>
<feature type="transmembrane region" description="Helical" evidence="8">
    <location>
        <begin position="330"/>
        <end position="350"/>
    </location>
</feature>
<accession>A0ABS8ZAB7</accession>
<feature type="transmembrane region" description="Helical" evidence="8">
    <location>
        <begin position="172"/>
        <end position="193"/>
    </location>
</feature>
<sequence>MTAPFRERVLARHFQWVLAFCVLATIAAAAWIVAKNGQRAYTDLSVYQYGFRAWWHDQDMYGALPVPLPFIYPPFSLVVLAPFAAVPLKVAGIATFVVSVMALAVTCYLVIGRVRPTKDRRVTIAVSALAVPLLMMLEPIQETIGLGQVNLWLMALVAADCLARHPRWPRGALIGLAAAIKITPAAFLLFFLLRKDFRAIRTAAITGASVTGLGLLIAPRESLHYWFGGVFATGSGLAGTTFASNQCIAAAIGRLTLPSVVAWTVKIALIAAAIVACVVVMSRVEPPIALIVNAATALLISPVSWSAHWVWIGPAVLVIAACALRARNTLAAVAVVASMTVFCLGPHWSLPRANDTELHWTWWQQIVGNSYTLVAFAALLTSALYLGLGSTGDNSPDPLGCVRGHHRRDVADLGPAVAR</sequence>
<gene>
    <name evidence="9" type="ORF">LWC34_13040</name>
</gene>
<keyword evidence="2" id="KW-1003">Cell membrane</keyword>
<comment type="caution">
    <text evidence="9">The sequence shown here is derived from an EMBL/GenBank/DDBJ whole genome shotgun (WGS) entry which is preliminary data.</text>
</comment>
<proteinExistence type="inferred from homology"/>
<keyword evidence="6 8" id="KW-0472">Membrane</keyword>
<feature type="transmembrane region" description="Helical" evidence="8">
    <location>
        <begin position="90"/>
        <end position="110"/>
    </location>
</feature>
<evidence type="ECO:0000256" key="5">
    <source>
        <dbReference type="ARBA" id="ARBA00022989"/>
    </source>
</evidence>
<dbReference type="InterPro" id="IPR018584">
    <property type="entry name" value="GT87"/>
</dbReference>
<evidence type="ECO:0000313" key="9">
    <source>
        <dbReference type="EMBL" id="MCE7003745.1"/>
    </source>
</evidence>
<dbReference type="Proteomes" id="UP001521150">
    <property type="component" value="Unassembled WGS sequence"/>
</dbReference>
<evidence type="ECO:0000256" key="2">
    <source>
        <dbReference type="ARBA" id="ARBA00022475"/>
    </source>
</evidence>
<reference evidence="9 10" key="1">
    <citation type="submission" date="2021-12" db="EMBL/GenBank/DDBJ databases">
        <title>Genome sequence of Kibdelosporangium philippinense ATCC 49844.</title>
        <authorList>
            <person name="Fedorov E.A."/>
            <person name="Omeragic M."/>
            <person name="Shalygina K.F."/>
            <person name="Maclea K.S."/>
        </authorList>
    </citation>
    <scope>NUCLEOTIDE SEQUENCE [LARGE SCALE GENOMIC DNA]</scope>
    <source>
        <strain evidence="9 10">ATCC 49844</strain>
    </source>
</reference>
<feature type="transmembrane region" description="Helical" evidence="8">
    <location>
        <begin position="200"/>
        <end position="218"/>
    </location>
</feature>
<keyword evidence="3" id="KW-0808">Transferase</keyword>
<organism evidence="9 10">
    <name type="scientific">Kibdelosporangium philippinense</name>
    <dbReference type="NCBI Taxonomy" id="211113"/>
    <lineage>
        <taxon>Bacteria</taxon>
        <taxon>Bacillati</taxon>
        <taxon>Actinomycetota</taxon>
        <taxon>Actinomycetes</taxon>
        <taxon>Pseudonocardiales</taxon>
        <taxon>Pseudonocardiaceae</taxon>
        <taxon>Kibdelosporangium</taxon>
    </lineage>
</organism>
<feature type="transmembrane region" description="Helical" evidence="8">
    <location>
        <begin position="224"/>
        <end position="243"/>
    </location>
</feature>
<comment type="similarity">
    <text evidence="7">Belongs to the glycosyltransferase 87 family.</text>
</comment>
<comment type="subcellular location">
    <subcellularLocation>
        <location evidence="1">Cell membrane</location>
        <topology evidence="1">Multi-pass membrane protein</topology>
    </subcellularLocation>
</comment>
<evidence type="ECO:0000256" key="1">
    <source>
        <dbReference type="ARBA" id="ARBA00004651"/>
    </source>
</evidence>
<feature type="transmembrane region" description="Helical" evidence="8">
    <location>
        <begin position="255"/>
        <end position="282"/>
    </location>
</feature>
<evidence type="ECO:0000256" key="6">
    <source>
        <dbReference type="ARBA" id="ARBA00023136"/>
    </source>
</evidence>
<keyword evidence="10" id="KW-1185">Reference proteome</keyword>
<evidence type="ECO:0000256" key="4">
    <source>
        <dbReference type="ARBA" id="ARBA00022692"/>
    </source>
</evidence>
<evidence type="ECO:0000256" key="3">
    <source>
        <dbReference type="ARBA" id="ARBA00022679"/>
    </source>
</evidence>
<keyword evidence="5 8" id="KW-1133">Transmembrane helix</keyword>
<evidence type="ECO:0000256" key="8">
    <source>
        <dbReference type="SAM" id="Phobius"/>
    </source>
</evidence>
<keyword evidence="4 8" id="KW-0812">Transmembrane</keyword>
<feature type="transmembrane region" description="Helical" evidence="8">
    <location>
        <begin position="14"/>
        <end position="34"/>
    </location>
</feature>